<organism evidence="1 2">
    <name type="scientific">Nephila pilipes</name>
    <name type="common">Giant wood spider</name>
    <name type="synonym">Nephila maculata</name>
    <dbReference type="NCBI Taxonomy" id="299642"/>
    <lineage>
        <taxon>Eukaryota</taxon>
        <taxon>Metazoa</taxon>
        <taxon>Ecdysozoa</taxon>
        <taxon>Arthropoda</taxon>
        <taxon>Chelicerata</taxon>
        <taxon>Arachnida</taxon>
        <taxon>Araneae</taxon>
        <taxon>Araneomorphae</taxon>
        <taxon>Entelegynae</taxon>
        <taxon>Araneoidea</taxon>
        <taxon>Nephilidae</taxon>
        <taxon>Nephila</taxon>
    </lineage>
</organism>
<dbReference type="AlphaFoldDB" id="A0A8X6P0W3"/>
<feature type="non-terminal residue" evidence="1">
    <location>
        <position position="1"/>
    </location>
</feature>
<accession>A0A8X6P0W3</accession>
<protein>
    <submittedName>
        <fullName evidence="1">Uncharacterized protein</fullName>
    </submittedName>
</protein>
<evidence type="ECO:0000313" key="2">
    <source>
        <dbReference type="Proteomes" id="UP000887013"/>
    </source>
</evidence>
<reference evidence="1" key="1">
    <citation type="submission" date="2020-08" db="EMBL/GenBank/DDBJ databases">
        <title>Multicomponent nature underlies the extraordinary mechanical properties of spider dragline silk.</title>
        <authorList>
            <person name="Kono N."/>
            <person name="Nakamura H."/>
            <person name="Mori M."/>
            <person name="Yoshida Y."/>
            <person name="Ohtoshi R."/>
            <person name="Malay A.D."/>
            <person name="Moran D.A.P."/>
            <person name="Tomita M."/>
            <person name="Numata K."/>
            <person name="Arakawa K."/>
        </authorList>
    </citation>
    <scope>NUCLEOTIDE SEQUENCE</scope>
</reference>
<proteinExistence type="predicted"/>
<sequence>VIDEKKRRYLKAGKDCDETKRKAMLDLLLEHHFDSDMLSEEDIKEEVLTFIMALRIAVIEFVEITFRSVYFCLLKYFCLIRHWVDLDILMVLSYE</sequence>
<dbReference type="OrthoDB" id="10525093at2759"/>
<name>A0A8X6P0W3_NEPPI</name>
<evidence type="ECO:0000313" key="1">
    <source>
        <dbReference type="EMBL" id="GFT45226.1"/>
    </source>
</evidence>
<dbReference type="Proteomes" id="UP000887013">
    <property type="component" value="Unassembled WGS sequence"/>
</dbReference>
<dbReference type="EMBL" id="BMAW01110865">
    <property type="protein sequence ID" value="GFT45226.1"/>
    <property type="molecule type" value="Genomic_DNA"/>
</dbReference>
<comment type="caution">
    <text evidence="1">The sequence shown here is derived from an EMBL/GenBank/DDBJ whole genome shotgun (WGS) entry which is preliminary data.</text>
</comment>
<keyword evidence="2" id="KW-1185">Reference proteome</keyword>
<gene>
    <name evidence="1" type="ORF">NPIL_163221</name>
</gene>